<evidence type="ECO:0000259" key="9">
    <source>
        <dbReference type="PROSITE" id="PS50943"/>
    </source>
</evidence>
<feature type="binding site" evidence="7">
    <location>
        <position position="299"/>
    </location>
    <ligand>
        <name>substrate</name>
    </ligand>
</feature>
<comment type="cofactor">
    <cofactor evidence="7">
        <name>Mg(2+)</name>
        <dbReference type="ChEBI" id="CHEBI:18420"/>
    </cofactor>
    <text evidence="7">Binds 1 Mg(2+) ion per subunit.</text>
</comment>
<dbReference type="EC" id="2.7.1.71" evidence="7"/>
<feature type="binding site" evidence="7">
    <location>
        <position position="280"/>
    </location>
    <ligand>
        <name>ATP</name>
        <dbReference type="ChEBI" id="CHEBI:30616"/>
    </ligand>
</feature>
<dbReference type="GO" id="GO:0008652">
    <property type="term" value="P:amino acid biosynthetic process"/>
    <property type="evidence" value="ECO:0007669"/>
    <property type="project" value="UniProtKB-KW"/>
</dbReference>
<comment type="catalytic activity">
    <reaction evidence="7">
        <text>shikimate + ATP = 3-phosphoshikimate + ADP + H(+)</text>
        <dbReference type="Rhea" id="RHEA:13121"/>
        <dbReference type="ChEBI" id="CHEBI:15378"/>
        <dbReference type="ChEBI" id="CHEBI:30616"/>
        <dbReference type="ChEBI" id="CHEBI:36208"/>
        <dbReference type="ChEBI" id="CHEBI:145989"/>
        <dbReference type="ChEBI" id="CHEBI:456216"/>
        <dbReference type="EC" id="2.7.1.71"/>
    </reaction>
</comment>
<keyword evidence="2 7" id="KW-0808">Transferase</keyword>
<dbReference type="Pfam" id="PF01202">
    <property type="entry name" value="SKI"/>
    <property type="match status" value="1"/>
</dbReference>
<evidence type="ECO:0000256" key="6">
    <source>
        <dbReference type="ARBA" id="ARBA00023141"/>
    </source>
</evidence>
<dbReference type="InterPro" id="IPR027417">
    <property type="entry name" value="P-loop_NTPase"/>
</dbReference>
<comment type="pathway">
    <text evidence="7">Metabolic intermediate biosynthesis; chorismate biosynthesis; chorismate from D-erythrose 4-phosphate and phosphoenolpyruvate: step 5/7.</text>
</comment>
<dbReference type="AlphaFoldDB" id="A0A7Y6NKF5"/>
<comment type="caution">
    <text evidence="10">The sequence shown here is derived from an EMBL/GenBank/DDBJ whole genome shotgun (WGS) entry which is preliminary data.</text>
</comment>
<dbReference type="GO" id="GO:0005524">
    <property type="term" value="F:ATP binding"/>
    <property type="evidence" value="ECO:0007669"/>
    <property type="project" value="UniProtKB-UniRule"/>
</dbReference>
<dbReference type="EMBL" id="JABWMJ010000001">
    <property type="protein sequence ID" value="NUZ04739.1"/>
    <property type="molecule type" value="Genomic_DNA"/>
</dbReference>
<keyword evidence="3 7" id="KW-0547">Nucleotide-binding</keyword>
<dbReference type="GO" id="GO:0005829">
    <property type="term" value="C:cytosol"/>
    <property type="evidence" value="ECO:0007669"/>
    <property type="project" value="TreeGrafter"/>
</dbReference>
<keyword evidence="7" id="KW-0460">Magnesium</keyword>
<keyword evidence="4 7" id="KW-0418">Kinase</keyword>
<gene>
    <name evidence="7" type="primary">aroK</name>
    <name evidence="10" type="ORF">HQN59_03090</name>
</gene>
<comment type="subunit">
    <text evidence="7">Monomer.</text>
</comment>
<name>A0A7Y6NKF5_9BURK</name>
<dbReference type="Gene3D" id="1.10.260.40">
    <property type="entry name" value="lambda repressor-like DNA-binding domains"/>
    <property type="match status" value="1"/>
</dbReference>
<keyword evidence="11" id="KW-1185">Reference proteome</keyword>
<keyword evidence="7" id="KW-0963">Cytoplasm</keyword>
<dbReference type="Pfam" id="PF01381">
    <property type="entry name" value="HTH_3"/>
    <property type="match status" value="1"/>
</dbReference>
<dbReference type="InterPro" id="IPR001387">
    <property type="entry name" value="Cro/C1-type_HTH"/>
</dbReference>
<accession>A0A7Y6NKF5</accession>
<evidence type="ECO:0000256" key="8">
    <source>
        <dbReference type="SAM" id="MobiDB-lite"/>
    </source>
</evidence>
<dbReference type="GO" id="GO:0009423">
    <property type="term" value="P:chorismate biosynthetic process"/>
    <property type="evidence" value="ECO:0007669"/>
    <property type="project" value="UniProtKB-UniRule"/>
</dbReference>
<organism evidence="10 11">
    <name type="scientific">Piscinibacter koreensis</name>
    <dbReference type="NCBI Taxonomy" id="2742824"/>
    <lineage>
        <taxon>Bacteria</taxon>
        <taxon>Pseudomonadati</taxon>
        <taxon>Pseudomonadota</taxon>
        <taxon>Betaproteobacteria</taxon>
        <taxon>Burkholderiales</taxon>
        <taxon>Sphaerotilaceae</taxon>
        <taxon>Piscinibacter</taxon>
    </lineage>
</organism>
<feature type="binding site" evidence="7">
    <location>
        <position position="241"/>
    </location>
    <ligand>
        <name>substrate</name>
    </ligand>
</feature>
<reference evidence="10 11" key="1">
    <citation type="submission" date="2020-06" db="EMBL/GenBank/DDBJ databases">
        <title>Schlegella sp. ID0723 isolated from air conditioner.</title>
        <authorList>
            <person name="Kim D.Y."/>
            <person name="Kim D.-U."/>
        </authorList>
    </citation>
    <scope>NUCLEOTIDE SEQUENCE [LARGE SCALE GENOMIC DNA]</scope>
    <source>
        <strain evidence="10 11">ID0723</strain>
    </source>
</reference>
<dbReference type="GO" id="GO:0009073">
    <property type="term" value="P:aromatic amino acid family biosynthetic process"/>
    <property type="evidence" value="ECO:0007669"/>
    <property type="project" value="UniProtKB-KW"/>
</dbReference>
<evidence type="ECO:0000256" key="4">
    <source>
        <dbReference type="ARBA" id="ARBA00022777"/>
    </source>
</evidence>
<evidence type="ECO:0000256" key="5">
    <source>
        <dbReference type="ARBA" id="ARBA00022840"/>
    </source>
</evidence>
<feature type="region of interest" description="Disordered" evidence="8">
    <location>
        <begin position="1"/>
        <end position="52"/>
    </location>
</feature>
<evidence type="ECO:0000313" key="10">
    <source>
        <dbReference type="EMBL" id="NUZ04739.1"/>
    </source>
</evidence>
<dbReference type="Proteomes" id="UP000529637">
    <property type="component" value="Unassembled WGS sequence"/>
</dbReference>
<comment type="function">
    <text evidence="7">Catalyzes the specific phosphorylation of the 3-hydroxyl group of shikimic acid using ATP as a cosubstrate.</text>
</comment>
<evidence type="ECO:0000256" key="7">
    <source>
        <dbReference type="HAMAP-Rule" id="MF_00109"/>
    </source>
</evidence>
<dbReference type="PANTHER" id="PTHR21087:SF16">
    <property type="entry name" value="SHIKIMATE KINASE 1, CHLOROPLASTIC"/>
    <property type="match status" value="1"/>
</dbReference>
<dbReference type="UniPathway" id="UPA00053">
    <property type="reaction ID" value="UER00088"/>
</dbReference>
<feature type="binding site" evidence="7">
    <location>
        <position position="218"/>
    </location>
    <ligand>
        <name>substrate</name>
    </ligand>
</feature>
<sequence>MSSELDPDRVGDSTGDAAAAADTAADAGRGTPDGPPADPSETAQPRDAERSPFLAALGERARALRLRKGMTRRALAAQSDVSERHLANLELGVGNASVLVLRQIAQALDCSLAELVGDETTASPEWLLIRDLLRGRDDDELRRARLLLAGTFGPSTAPDQRLRRIALVGLRGAGKSTLGRALADSMQVPFVELNQEIERLAGCRVDEIHSLLGQTAYRRYERRALEEATQLHPEAVIATPGGIVSEPATFNLLLSRCFTVWLQASPEEHMQRVIAQGDFRPMAGNSEAMQDLKRILDGRAAFYGKADATFDTSGKTLRQAIDGLRSLLPAAAQTRSIKVPA</sequence>
<dbReference type="InterPro" id="IPR010982">
    <property type="entry name" value="Lambda_DNA-bd_dom_sf"/>
</dbReference>
<evidence type="ECO:0000256" key="1">
    <source>
        <dbReference type="ARBA" id="ARBA00022605"/>
    </source>
</evidence>
<dbReference type="CDD" id="cd00093">
    <property type="entry name" value="HTH_XRE"/>
    <property type="match status" value="1"/>
</dbReference>
<dbReference type="SUPFAM" id="SSF47413">
    <property type="entry name" value="lambda repressor-like DNA-binding domains"/>
    <property type="match status" value="1"/>
</dbReference>
<comment type="caution">
    <text evidence="7">Lacks conserved residue(s) required for the propagation of feature annotation.</text>
</comment>
<feature type="domain" description="HTH cro/C1-type" evidence="9">
    <location>
        <begin position="62"/>
        <end position="115"/>
    </location>
</feature>
<keyword evidence="5 7" id="KW-0067">ATP-binding</keyword>
<dbReference type="GO" id="GO:0003677">
    <property type="term" value="F:DNA binding"/>
    <property type="evidence" value="ECO:0007669"/>
    <property type="project" value="InterPro"/>
</dbReference>
<feature type="compositionally biased region" description="Low complexity" evidence="8">
    <location>
        <begin position="14"/>
        <end position="32"/>
    </location>
</feature>
<dbReference type="RefSeq" id="WP_176065910.1">
    <property type="nucleotide sequence ID" value="NZ_JABWMJ010000001.1"/>
</dbReference>
<dbReference type="Gene3D" id="3.40.50.300">
    <property type="entry name" value="P-loop containing nucleotide triphosphate hydrolases"/>
    <property type="match status" value="1"/>
</dbReference>
<evidence type="ECO:0000256" key="2">
    <source>
        <dbReference type="ARBA" id="ARBA00022679"/>
    </source>
</evidence>
<dbReference type="PRINTS" id="PR01100">
    <property type="entry name" value="SHIKIMTKNASE"/>
</dbReference>
<dbReference type="NCBIfam" id="NF006015">
    <property type="entry name" value="PRK08154.1"/>
    <property type="match status" value="1"/>
</dbReference>
<keyword evidence="1 7" id="KW-0028">Amino-acid biosynthesis</keyword>
<dbReference type="SUPFAM" id="SSF52540">
    <property type="entry name" value="P-loop containing nucleoside triphosphate hydrolases"/>
    <property type="match status" value="1"/>
</dbReference>
<feature type="compositionally biased region" description="Basic and acidic residues" evidence="8">
    <location>
        <begin position="1"/>
        <end position="11"/>
    </location>
</feature>
<evidence type="ECO:0000256" key="3">
    <source>
        <dbReference type="ARBA" id="ARBA00022741"/>
    </source>
</evidence>
<dbReference type="CDD" id="cd00464">
    <property type="entry name" value="SK"/>
    <property type="match status" value="1"/>
</dbReference>
<protein>
    <recommendedName>
        <fullName evidence="7">Shikimate kinase</fullName>
        <shortName evidence="7">SK</shortName>
        <ecNumber evidence="7">2.7.1.71</ecNumber>
    </recommendedName>
</protein>
<keyword evidence="6 7" id="KW-0057">Aromatic amino acid biosynthesis</keyword>
<comment type="subcellular location">
    <subcellularLocation>
        <location evidence="7">Cytoplasm</location>
    </subcellularLocation>
</comment>
<dbReference type="GO" id="GO:0000287">
    <property type="term" value="F:magnesium ion binding"/>
    <property type="evidence" value="ECO:0007669"/>
    <property type="project" value="UniProtKB-UniRule"/>
</dbReference>
<keyword evidence="7" id="KW-0479">Metal-binding</keyword>
<feature type="binding site" evidence="7">
    <location>
        <begin position="172"/>
        <end position="177"/>
    </location>
    <ligand>
        <name>ATP</name>
        <dbReference type="ChEBI" id="CHEBI:30616"/>
    </ligand>
</feature>
<dbReference type="SMART" id="SM00530">
    <property type="entry name" value="HTH_XRE"/>
    <property type="match status" value="1"/>
</dbReference>
<dbReference type="GO" id="GO:0004765">
    <property type="term" value="F:shikimate kinase activity"/>
    <property type="evidence" value="ECO:0007669"/>
    <property type="project" value="UniProtKB-UniRule"/>
</dbReference>
<proteinExistence type="inferred from homology"/>
<comment type="similarity">
    <text evidence="7">Belongs to the shikimate kinase family.</text>
</comment>
<dbReference type="InterPro" id="IPR031322">
    <property type="entry name" value="Shikimate/glucono_kinase"/>
</dbReference>
<dbReference type="PROSITE" id="PS50943">
    <property type="entry name" value="HTH_CROC1"/>
    <property type="match status" value="1"/>
</dbReference>
<evidence type="ECO:0000313" key="11">
    <source>
        <dbReference type="Proteomes" id="UP000529637"/>
    </source>
</evidence>
<dbReference type="PANTHER" id="PTHR21087">
    <property type="entry name" value="SHIKIMATE KINASE"/>
    <property type="match status" value="1"/>
</dbReference>
<dbReference type="HAMAP" id="MF_00109">
    <property type="entry name" value="Shikimate_kinase"/>
    <property type="match status" value="1"/>
</dbReference>
<dbReference type="InterPro" id="IPR000623">
    <property type="entry name" value="Shikimate_kinase/TSH1"/>
</dbReference>
<feature type="binding site" evidence="7">
    <location>
        <position position="176"/>
    </location>
    <ligand>
        <name>Mg(2+)</name>
        <dbReference type="ChEBI" id="CHEBI:18420"/>
    </ligand>
</feature>